<keyword evidence="14" id="KW-0472">Membrane</keyword>
<feature type="domain" description="TNase-like" evidence="16">
    <location>
        <begin position="126"/>
        <end position="283"/>
    </location>
</feature>
<dbReference type="SUPFAM" id="SSF50199">
    <property type="entry name" value="Staphylococcal nuclease"/>
    <property type="match status" value="1"/>
</dbReference>
<evidence type="ECO:0000256" key="4">
    <source>
        <dbReference type="ARBA" id="ARBA00013404"/>
    </source>
</evidence>
<dbReference type="PANTHER" id="PTHR12302:SF3">
    <property type="entry name" value="SERINE_THREONINE-PROTEIN KINASE 31"/>
    <property type="match status" value="1"/>
</dbReference>
<dbReference type="FunFam" id="2.40.50.90:FF:000029">
    <property type="entry name" value="Probable endonuclease lcl3"/>
    <property type="match status" value="1"/>
</dbReference>
<evidence type="ECO:0000256" key="15">
    <source>
        <dbReference type="SAM" id="MobiDB-lite"/>
    </source>
</evidence>
<evidence type="ECO:0000313" key="17">
    <source>
        <dbReference type="EMBL" id="USW54040.1"/>
    </source>
</evidence>
<dbReference type="InterPro" id="IPR035437">
    <property type="entry name" value="SNase_OB-fold_sf"/>
</dbReference>
<dbReference type="OrthoDB" id="430293at2759"/>
<evidence type="ECO:0000256" key="11">
    <source>
        <dbReference type="ARBA" id="ARBA00022837"/>
    </source>
</evidence>
<keyword evidence="6" id="KW-0812">Transmembrane</keyword>
<organism evidence="17 18">
    <name type="scientific">Septoria linicola</name>
    <dbReference type="NCBI Taxonomy" id="215465"/>
    <lineage>
        <taxon>Eukaryota</taxon>
        <taxon>Fungi</taxon>
        <taxon>Dikarya</taxon>
        <taxon>Ascomycota</taxon>
        <taxon>Pezizomycotina</taxon>
        <taxon>Dothideomycetes</taxon>
        <taxon>Dothideomycetidae</taxon>
        <taxon>Mycosphaerellales</taxon>
        <taxon>Mycosphaerellaceae</taxon>
        <taxon>Septoria</taxon>
    </lineage>
</organism>
<keyword evidence="8" id="KW-0479">Metal-binding</keyword>
<accession>A0A9Q9AWZ9</accession>
<dbReference type="InterPro" id="IPR016071">
    <property type="entry name" value="Staphylococal_nuclease_OB-fold"/>
</dbReference>
<evidence type="ECO:0000256" key="2">
    <source>
        <dbReference type="ARBA" id="ARBA00004173"/>
    </source>
</evidence>
<dbReference type="SMART" id="SM00318">
    <property type="entry name" value="SNc"/>
    <property type="match status" value="1"/>
</dbReference>
<keyword evidence="10" id="KW-0378">Hydrolase</keyword>
<feature type="region of interest" description="Disordered" evidence="15">
    <location>
        <begin position="291"/>
        <end position="316"/>
    </location>
</feature>
<protein>
    <recommendedName>
        <fullName evidence="4">Probable endonuclease LCL3</fullName>
    </recommendedName>
    <alternativeName>
        <fullName evidence="5">Probable endonuclease lcl3</fullName>
    </alternativeName>
</protein>
<keyword evidence="11" id="KW-0106">Calcium</keyword>
<dbReference type="Gene3D" id="2.40.50.90">
    <property type="match status" value="1"/>
</dbReference>
<evidence type="ECO:0000256" key="10">
    <source>
        <dbReference type="ARBA" id="ARBA00022801"/>
    </source>
</evidence>
<keyword evidence="12" id="KW-1133">Transmembrane helix</keyword>
<dbReference type="GO" id="GO:0004519">
    <property type="term" value="F:endonuclease activity"/>
    <property type="evidence" value="ECO:0007669"/>
    <property type="project" value="UniProtKB-KW"/>
</dbReference>
<dbReference type="Proteomes" id="UP001056384">
    <property type="component" value="Chromosome 6"/>
</dbReference>
<evidence type="ECO:0000256" key="9">
    <source>
        <dbReference type="ARBA" id="ARBA00022759"/>
    </source>
</evidence>
<evidence type="ECO:0000256" key="3">
    <source>
        <dbReference type="ARBA" id="ARBA00005435"/>
    </source>
</evidence>
<keyword evidence="18" id="KW-1185">Reference proteome</keyword>
<keyword evidence="7" id="KW-0540">Nuclease</keyword>
<comment type="subcellular location">
    <subcellularLocation>
        <location evidence="1">Membrane</location>
        <topology evidence="1">Single-pass membrane protein</topology>
    </subcellularLocation>
    <subcellularLocation>
        <location evidence="2">Mitochondrion</location>
    </subcellularLocation>
</comment>
<evidence type="ECO:0000256" key="1">
    <source>
        <dbReference type="ARBA" id="ARBA00004167"/>
    </source>
</evidence>
<dbReference type="PANTHER" id="PTHR12302">
    <property type="entry name" value="EBNA2 BINDING PROTEIN P100"/>
    <property type="match status" value="1"/>
</dbReference>
<evidence type="ECO:0000256" key="13">
    <source>
        <dbReference type="ARBA" id="ARBA00023128"/>
    </source>
</evidence>
<evidence type="ECO:0000256" key="7">
    <source>
        <dbReference type="ARBA" id="ARBA00022722"/>
    </source>
</evidence>
<evidence type="ECO:0000256" key="6">
    <source>
        <dbReference type="ARBA" id="ARBA00022692"/>
    </source>
</evidence>
<dbReference type="EMBL" id="CP099423">
    <property type="protein sequence ID" value="USW54040.1"/>
    <property type="molecule type" value="Genomic_DNA"/>
</dbReference>
<evidence type="ECO:0000256" key="8">
    <source>
        <dbReference type="ARBA" id="ARBA00022723"/>
    </source>
</evidence>
<evidence type="ECO:0000259" key="16">
    <source>
        <dbReference type="SMART" id="SM00318"/>
    </source>
</evidence>
<dbReference type="GO" id="GO:0016787">
    <property type="term" value="F:hydrolase activity"/>
    <property type="evidence" value="ECO:0007669"/>
    <property type="project" value="UniProtKB-KW"/>
</dbReference>
<evidence type="ECO:0000256" key="14">
    <source>
        <dbReference type="ARBA" id="ARBA00023136"/>
    </source>
</evidence>
<dbReference type="GO" id="GO:0046872">
    <property type="term" value="F:metal ion binding"/>
    <property type="evidence" value="ECO:0007669"/>
    <property type="project" value="UniProtKB-KW"/>
</dbReference>
<dbReference type="GO" id="GO:0005739">
    <property type="term" value="C:mitochondrion"/>
    <property type="evidence" value="ECO:0007669"/>
    <property type="project" value="UniProtKB-SubCell"/>
</dbReference>
<evidence type="ECO:0000256" key="12">
    <source>
        <dbReference type="ARBA" id="ARBA00022989"/>
    </source>
</evidence>
<keyword evidence="13" id="KW-0496">Mitochondrion</keyword>
<name>A0A9Q9AWZ9_9PEZI</name>
<dbReference type="Pfam" id="PF00565">
    <property type="entry name" value="SNase"/>
    <property type="match status" value="1"/>
</dbReference>
<evidence type="ECO:0000313" key="18">
    <source>
        <dbReference type="Proteomes" id="UP001056384"/>
    </source>
</evidence>
<proteinExistence type="inferred from homology"/>
<sequence>MGWFWSERQLPSKTEELSEEGNVASPGYSVTHRDDSSSSIFGTGISSLMSPSLGGSDDGRESGSDQNPVGALFEAGGESGGGGRLNTVAWCAVTAATVWYGNKSYKTFIRRIKNVGYLKPHQLRKKSLFGYVTRVGDGDNFRLYHTPLGRFAGWGLWRKVPTKVSDLKDQTLSVRIAGIDAPELPHFGKPGQPHGQDALDWLTNYIQHRRVRVLPLSTDQYGRVVGTVHVRGLFSRDVGLEMIKAGWATVYEAKSGAEFAGKEEQYREAEARAKQKKVGMWGGQTMIGKLLGKKQEPLESPRDFKTRAKKEESAPK</sequence>
<reference evidence="17" key="1">
    <citation type="submission" date="2022-06" db="EMBL/GenBank/DDBJ databases">
        <title>Complete genome sequences of two strains of the flax pathogen Septoria linicola.</title>
        <authorList>
            <person name="Lapalu N."/>
            <person name="Simon A."/>
            <person name="Demenou B."/>
            <person name="Paumier D."/>
            <person name="Guillot M.-P."/>
            <person name="Gout L."/>
            <person name="Valade R."/>
        </authorList>
    </citation>
    <scope>NUCLEOTIDE SEQUENCE</scope>
    <source>
        <strain evidence="17">SE15195</strain>
    </source>
</reference>
<comment type="similarity">
    <text evidence="3">Belongs to the LCL3 family.</text>
</comment>
<keyword evidence="9" id="KW-0255">Endonuclease</keyword>
<feature type="compositionally biased region" description="Basic and acidic residues" evidence="15">
    <location>
        <begin position="293"/>
        <end position="316"/>
    </location>
</feature>
<feature type="compositionally biased region" description="Low complexity" evidence="15">
    <location>
        <begin position="37"/>
        <end position="55"/>
    </location>
</feature>
<gene>
    <name evidence="17" type="ORF">Slin15195_G073590</name>
</gene>
<feature type="region of interest" description="Disordered" evidence="15">
    <location>
        <begin position="1"/>
        <end position="76"/>
    </location>
</feature>
<dbReference type="GO" id="GO:0016020">
    <property type="term" value="C:membrane"/>
    <property type="evidence" value="ECO:0007669"/>
    <property type="project" value="UniProtKB-SubCell"/>
</dbReference>
<evidence type="ECO:0000256" key="5">
    <source>
        <dbReference type="ARBA" id="ARBA00014651"/>
    </source>
</evidence>
<dbReference type="AlphaFoldDB" id="A0A9Q9AWZ9"/>